<evidence type="ECO:0000313" key="3">
    <source>
        <dbReference type="Proteomes" id="UP000461443"/>
    </source>
</evidence>
<dbReference type="AlphaFoldDB" id="A0A845SHM0"/>
<dbReference type="EMBL" id="WUBS01000007">
    <property type="protein sequence ID" value="NDL63369.1"/>
    <property type="molecule type" value="Genomic_DNA"/>
</dbReference>
<protein>
    <submittedName>
        <fullName evidence="2">Uncharacterized protein</fullName>
    </submittedName>
</protein>
<reference evidence="2 3" key="2">
    <citation type="submission" date="2020-02" db="EMBL/GenBank/DDBJ databases">
        <title>The new genus of Enterobacteriales.</title>
        <authorList>
            <person name="Kim I.S."/>
        </authorList>
    </citation>
    <scope>NUCLEOTIDE SEQUENCE [LARGE SCALE GENOMIC DNA]</scope>
    <source>
        <strain evidence="2 3">SAP-6</strain>
    </source>
</reference>
<organism evidence="2 3">
    <name type="scientific">Acerihabitans arboris</name>
    <dbReference type="NCBI Taxonomy" id="2691583"/>
    <lineage>
        <taxon>Bacteria</taxon>
        <taxon>Pseudomonadati</taxon>
        <taxon>Pseudomonadota</taxon>
        <taxon>Gammaproteobacteria</taxon>
        <taxon>Enterobacterales</taxon>
        <taxon>Pectobacteriaceae</taxon>
        <taxon>Acerihabitans</taxon>
    </lineage>
</organism>
<gene>
    <name evidence="2" type="ORF">GRH90_11510</name>
</gene>
<accession>A0A845SHM0</accession>
<name>A0A845SHM0_9GAMM</name>
<proteinExistence type="predicted"/>
<reference evidence="2 3" key="1">
    <citation type="submission" date="2019-12" db="EMBL/GenBank/DDBJ databases">
        <authorList>
            <person name="Lee S.D."/>
        </authorList>
    </citation>
    <scope>NUCLEOTIDE SEQUENCE [LARGE SCALE GENOMIC DNA]</scope>
    <source>
        <strain evidence="2 3">SAP-6</strain>
    </source>
</reference>
<sequence length="83" mass="8569">MAGSVSGTASSAITSASNAVNTVETGVSNASAESQMQDIMSGMRQDSIDNMKLQRDMNKVKQFSDTMTQGASAAASQKINFGS</sequence>
<keyword evidence="3" id="KW-1185">Reference proteome</keyword>
<comment type="caution">
    <text evidence="2">The sequence shown here is derived from an EMBL/GenBank/DDBJ whole genome shotgun (WGS) entry which is preliminary data.</text>
</comment>
<evidence type="ECO:0000256" key="1">
    <source>
        <dbReference type="SAM" id="MobiDB-lite"/>
    </source>
</evidence>
<feature type="region of interest" description="Disordered" evidence="1">
    <location>
        <begin position="1"/>
        <end position="21"/>
    </location>
</feature>
<dbReference type="Proteomes" id="UP000461443">
    <property type="component" value="Unassembled WGS sequence"/>
</dbReference>
<evidence type="ECO:0000313" key="2">
    <source>
        <dbReference type="EMBL" id="NDL63369.1"/>
    </source>
</evidence>
<dbReference type="RefSeq" id="WP_162366089.1">
    <property type="nucleotide sequence ID" value="NZ_WUBS01000007.1"/>
</dbReference>